<dbReference type="EC" id="2.7.7.7" evidence="1"/>
<proteinExistence type="inferred from homology"/>
<reference evidence="9 10" key="1">
    <citation type="submission" date="2019-05" db="EMBL/GenBank/DDBJ databases">
        <title>Nakamurella sp. N5BH11, whole genome shotgun sequence.</title>
        <authorList>
            <person name="Tuo L."/>
        </authorList>
    </citation>
    <scope>NUCLEOTIDE SEQUENCE [LARGE SCALE GENOMIC DNA]</scope>
    <source>
        <strain evidence="9 10">N5BH11</strain>
    </source>
</reference>
<evidence type="ECO:0000256" key="4">
    <source>
        <dbReference type="ARBA" id="ARBA00022705"/>
    </source>
</evidence>
<accession>A0A4U6QMS6</accession>
<gene>
    <name evidence="9" type="ORF">FDO65_07300</name>
</gene>
<dbReference type="NCBIfam" id="TIGR01128">
    <property type="entry name" value="holA"/>
    <property type="match status" value="1"/>
</dbReference>
<dbReference type="Proteomes" id="UP000306985">
    <property type="component" value="Unassembled WGS sequence"/>
</dbReference>
<keyword evidence="10" id="KW-1185">Reference proteome</keyword>
<dbReference type="InterPro" id="IPR048466">
    <property type="entry name" value="DNA_pol3_delta-like_C"/>
</dbReference>
<dbReference type="GO" id="GO:0003887">
    <property type="term" value="F:DNA-directed DNA polymerase activity"/>
    <property type="evidence" value="ECO:0007669"/>
    <property type="project" value="UniProtKB-KW"/>
</dbReference>
<evidence type="ECO:0000256" key="3">
    <source>
        <dbReference type="ARBA" id="ARBA00022695"/>
    </source>
</evidence>
<evidence type="ECO:0000313" key="9">
    <source>
        <dbReference type="EMBL" id="TKV61386.1"/>
    </source>
</evidence>
<sequence length="323" mass="32961">MPAGTAPAPLVLVTGDEPFLVDRAVLRTLAAARKADPAVERREAVAAGLSPADFADLVAPSLFAEPRVVVVRGVHESAKDLAAALTGYVKDPVDGVTLVIHHGGGARNKAIADAFAKAGADVQTAAKITRPAERTDFVVKEIRRAGGTSTAEAVAALIDAVGSDLRELSSAAGQLVADTGGTVDLPAVRRYHRGRGEVSGFAVADAVVAGDVRGAVESLRWALTIGVAPVLIADALADGIRTVAKVSGVRGGGNSYALAGQLGMPAWKIDKARTAARGWSADGLAEGIRVVADLNAAVKGVAADPEYAVEKAVLDLLAARRPR</sequence>
<comment type="similarity">
    <text evidence="6">Belongs to the DNA polymerase HolA subunit family.</text>
</comment>
<dbReference type="OrthoDB" id="8478864at2"/>
<dbReference type="SUPFAM" id="SSF52540">
    <property type="entry name" value="P-loop containing nucleoside triphosphate hydrolases"/>
    <property type="match status" value="1"/>
</dbReference>
<comment type="caution">
    <text evidence="9">The sequence shown here is derived from an EMBL/GenBank/DDBJ whole genome shotgun (WGS) entry which is preliminary data.</text>
</comment>
<evidence type="ECO:0000256" key="2">
    <source>
        <dbReference type="ARBA" id="ARBA00022679"/>
    </source>
</evidence>
<evidence type="ECO:0000259" key="8">
    <source>
        <dbReference type="Pfam" id="PF21694"/>
    </source>
</evidence>
<dbReference type="PANTHER" id="PTHR34388:SF1">
    <property type="entry name" value="DNA POLYMERASE III SUBUNIT DELTA"/>
    <property type="match status" value="1"/>
</dbReference>
<keyword evidence="2" id="KW-0808">Transferase</keyword>
<dbReference type="AlphaFoldDB" id="A0A4U6QMS6"/>
<feature type="domain" description="DNA polymerase III delta subunit-like C-terminal" evidence="8">
    <location>
        <begin position="200"/>
        <end position="315"/>
    </location>
</feature>
<name>A0A4U6QMS6_9ACTN</name>
<dbReference type="GO" id="GO:0006261">
    <property type="term" value="P:DNA-templated DNA replication"/>
    <property type="evidence" value="ECO:0007669"/>
    <property type="project" value="TreeGrafter"/>
</dbReference>
<protein>
    <recommendedName>
        <fullName evidence="1">DNA-directed DNA polymerase</fullName>
        <ecNumber evidence="1">2.7.7.7</ecNumber>
    </recommendedName>
</protein>
<dbReference type="Pfam" id="PF21694">
    <property type="entry name" value="DNA_pol3_delta_C"/>
    <property type="match status" value="1"/>
</dbReference>
<dbReference type="RefSeq" id="WP_137448690.1">
    <property type="nucleotide sequence ID" value="NZ_SZZH01000001.1"/>
</dbReference>
<evidence type="ECO:0000256" key="1">
    <source>
        <dbReference type="ARBA" id="ARBA00012417"/>
    </source>
</evidence>
<organism evidence="9 10">
    <name type="scientific">Nakamurella flava</name>
    <dbReference type="NCBI Taxonomy" id="2576308"/>
    <lineage>
        <taxon>Bacteria</taxon>
        <taxon>Bacillati</taxon>
        <taxon>Actinomycetota</taxon>
        <taxon>Actinomycetes</taxon>
        <taxon>Nakamurellales</taxon>
        <taxon>Nakamurellaceae</taxon>
        <taxon>Nakamurella</taxon>
    </lineage>
</organism>
<comment type="catalytic activity">
    <reaction evidence="7">
        <text>DNA(n) + a 2'-deoxyribonucleoside 5'-triphosphate = DNA(n+1) + diphosphate</text>
        <dbReference type="Rhea" id="RHEA:22508"/>
        <dbReference type="Rhea" id="RHEA-COMP:17339"/>
        <dbReference type="Rhea" id="RHEA-COMP:17340"/>
        <dbReference type="ChEBI" id="CHEBI:33019"/>
        <dbReference type="ChEBI" id="CHEBI:61560"/>
        <dbReference type="ChEBI" id="CHEBI:173112"/>
        <dbReference type="EC" id="2.7.7.7"/>
    </reaction>
</comment>
<dbReference type="GO" id="GO:0009360">
    <property type="term" value="C:DNA polymerase III complex"/>
    <property type="evidence" value="ECO:0007669"/>
    <property type="project" value="TreeGrafter"/>
</dbReference>
<evidence type="ECO:0000256" key="7">
    <source>
        <dbReference type="ARBA" id="ARBA00049244"/>
    </source>
</evidence>
<dbReference type="PANTHER" id="PTHR34388">
    <property type="entry name" value="DNA POLYMERASE III SUBUNIT DELTA"/>
    <property type="match status" value="1"/>
</dbReference>
<evidence type="ECO:0000313" key="10">
    <source>
        <dbReference type="Proteomes" id="UP000306985"/>
    </source>
</evidence>
<dbReference type="Gene3D" id="1.20.272.10">
    <property type="match status" value="1"/>
</dbReference>
<dbReference type="Gene3D" id="3.40.50.300">
    <property type="entry name" value="P-loop containing nucleotide triphosphate hydrolases"/>
    <property type="match status" value="1"/>
</dbReference>
<dbReference type="EMBL" id="SZZH01000001">
    <property type="protein sequence ID" value="TKV61386.1"/>
    <property type="molecule type" value="Genomic_DNA"/>
</dbReference>
<dbReference type="InterPro" id="IPR008921">
    <property type="entry name" value="DNA_pol3_clamp-load_cplx_C"/>
</dbReference>
<evidence type="ECO:0000256" key="6">
    <source>
        <dbReference type="ARBA" id="ARBA00034754"/>
    </source>
</evidence>
<keyword evidence="3" id="KW-0548">Nucleotidyltransferase</keyword>
<keyword evidence="5" id="KW-0239">DNA-directed DNA polymerase</keyword>
<dbReference type="GO" id="GO:0003677">
    <property type="term" value="F:DNA binding"/>
    <property type="evidence" value="ECO:0007669"/>
    <property type="project" value="InterPro"/>
</dbReference>
<dbReference type="InterPro" id="IPR005790">
    <property type="entry name" value="DNA_polIII_delta"/>
</dbReference>
<keyword evidence="4" id="KW-0235">DNA replication</keyword>
<dbReference type="SUPFAM" id="SSF48019">
    <property type="entry name" value="post-AAA+ oligomerization domain-like"/>
    <property type="match status" value="1"/>
</dbReference>
<dbReference type="InterPro" id="IPR027417">
    <property type="entry name" value="P-loop_NTPase"/>
</dbReference>
<evidence type="ECO:0000256" key="5">
    <source>
        <dbReference type="ARBA" id="ARBA00022932"/>
    </source>
</evidence>